<organism evidence="2 3">
    <name type="scientific">Pleurodeles waltl</name>
    <name type="common">Iberian ribbed newt</name>
    <dbReference type="NCBI Taxonomy" id="8319"/>
    <lineage>
        <taxon>Eukaryota</taxon>
        <taxon>Metazoa</taxon>
        <taxon>Chordata</taxon>
        <taxon>Craniata</taxon>
        <taxon>Vertebrata</taxon>
        <taxon>Euteleostomi</taxon>
        <taxon>Amphibia</taxon>
        <taxon>Batrachia</taxon>
        <taxon>Caudata</taxon>
        <taxon>Salamandroidea</taxon>
        <taxon>Salamandridae</taxon>
        <taxon>Pleurodelinae</taxon>
        <taxon>Pleurodeles</taxon>
    </lineage>
</organism>
<comment type="caution">
    <text evidence="2">The sequence shown here is derived from an EMBL/GenBank/DDBJ whole genome shotgun (WGS) entry which is preliminary data.</text>
</comment>
<feature type="compositionally biased region" description="Basic and acidic residues" evidence="1">
    <location>
        <begin position="94"/>
        <end position="103"/>
    </location>
</feature>
<evidence type="ECO:0000313" key="2">
    <source>
        <dbReference type="EMBL" id="KAJ1192433.1"/>
    </source>
</evidence>
<keyword evidence="3" id="KW-1185">Reference proteome</keyword>
<protein>
    <submittedName>
        <fullName evidence="2">Uncharacterized protein</fullName>
    </submittedName>
</protein>
<dbReference type="AlphaFoldDB" id="A0AAV7UU70"/>
<accession>A0AAV7UU70</accession>
<dbReference type="Proteomes" id="UP001066276">
    <property type="component" value="Chromosome 2_2"/>
</dbReference>
<proteinExistence type="predicted"/>
<gene>
    <name evidence="2" type="ORF">NDU88_001740</name>
</gene>
<reference evidence="2" key="1">
    <citation type="journal article" date="2022" name="bioRxiv">
        <title>Sequencing and chromosome-scale assembly of the giantPleurodeles waltlgenome.</title>
        <authorList>
            <person name="Brown T."/>
            <person name="Elewa A."/>
            <person name="Iarovenko S."/>
            <person name="Subramanian E."/>
            <person name="Araus A.J."/>
            <person name="Petzold A."/>
            <person name="Susuki M."/>
            <person name="Suzuki K.-i.T."/>
            <person name="Hayashi T."/>
            <person name="Toyoda A."/>
            <person name="Oliveira C."/>
            <person name="Osipova E."/>
            <person name="Leigh N.D."/>
            <person name="Simon A."/>
            <person name="Yun M.H."/>
        </authorList>
    </citation>
    <scope>NUCLEOTIDE SEQUENCE</scope>
    <source>
        <strain evidence="2">20211129_DDA</strain>
        <tissue evidence="2">Liver</tissue>
    </source>
</reference>
<feature type="region of interest" description="Disordered" evidence="1">
    <location>
        <begin position="46"/>
        <end position="125"/>
    </location>
</feature>
<dbReference type="EMBL" id="JANPWB010000004">
    <property type="protein sequence ID" value="KAJ1192433.1"/>
    <property type="molecule type" value="Genomic_DNA"/>
</dbReference>
<sequence length="125" mass="14113">MKLRPVCGRPPERDLKEALREGGALAPTGAAGLSWGLLQIPADERKARLRRRPGTGLRRDPNLTVGDLENPKRHPRQWRARDPKNAPYKYTEAGGDRELEEARPGGFPDTQMRERTPRTQRVVTV</sequence>
<name>A0AAV7UU70_PLEWA</name>
<evidence type="ECO:0000256" key="1">
    <source>
        <dbReference type="SAM" id="MobiDB-lite"/>
    </source>
</evidence>
<evidence type="ECO:0000313" key="3">
    <source>
        <dbReference type="Proteomes" id="UP001066276"/>
    </source>
</evidence>